<keyword evidence="1" id="KW-1133">Transmembrane helix</keyword>
<comment type="caution">
    <text evidence="2">The sequence shown here is derived from an EMBL/GenBank/DDBJ whole genome shotgun (WGS) entry which is preliminary data.</text>
</comment>
<evidence type="ECO:0000313" key="2">
    <source>
        <dbReference type="EMBL" id="MBB3836981.1"/>
    </source>
</evidence>
<organism evidence="2 3">
    <name type="scientific">Runella defluvii</name>
    <dbReference type="NCBI Taxonomy" id="370973"/>
    <lineage>
        <taxon>Bacteria</taxon>
        <taxon>Pseudomonadati</taxon>
        <taxon>Bacteroidota</taxon>
        <taxon>Cytophagia</taxon>
        <taxon>Cytophagales</taxon>
        <taxon>Spirosomataceae</taxon>
        <taxon>Runella</taxon>
    </lineage>
</organism>
<feature type="transmembrane region" description="Helical" evidence="1">
    <location>
        <begin position="55"/>
        <end position="73"/>
    </location>
</feature>
<feature type="transmembrane region" description="Helical" evidence="1">
    <location>
        <begin position="13"/>
        <end position="34"/>
    </location>
</feature>
<proteinExistence type="predicted"/>
<keyword evidence="1" id="KW-0472">Membrane</keyword>
<protein>
    <recommendedName>
        <fullName evidence="4">FUSC family protein</fullName>
    </recommendedName>
</protein>
<dbReference type="Proteomes" id="UP000541352">
    <property type="component" value="Unassembled WGS sequence"/>
</dbReference>
<keyword evidence="3" id="KW-1185">Reference proteome</keyword>
<reference evidence="2 3" key="1">
    <citation type="submission" date="2020-08" db="EMBL/GenBank/DDBJ databases">
        <title>Genomic Encyclopedia of Type Strains, Phase IV (KMG-IV): sequencing the most valuable type-strain genomes for metagenomic binning, comparative biology and taxonomic classification.</title>
        <authorList>
            <person name="Goeker M."/>
        </authorList>
    </citation>
    <scope>NUCLEOTIDE SEQUENCE [LARGE SCALE GENOMIC DNA]</scope>
    <source>
        <strain evidence="2 3">DSM 17976</strain>
    </source>
</reference>
<dbReference type="AlphaFoldDB" id="A0A7W5ZJN4"/>
<sequence>MAPFWTKTLVRDALIAVGTSLLVTVFCFIGPTIHTPFLVGMLSALGLGWLQPKKGWLLAIEQTVLIAVFYFAFNTFKIMTPHDAEATQFTALLQFFPAFTGSFLGSFIRKIFK</sequence>
<keyword evidence="1" id="KW-0812">Transmembrane</keyword>
<evidence type="ECO:0008006" key="4">
    <source>
        <dbReference type="Google" id="ProtNLM"/>
    </source>
</evidence>
<evidence type="ECO:0000256" key="1">
    <source>
        <dbReference type="SAM" id="Phobius"/>
    </source>
</evidence>
<gene>
    <name evidence="2" type="ORF">FHS57_000963</name>
</gene>
<dbReference type="EMBL" id="JACIBY010000001">
    <property type="protein sequence ID" value="MBB3836981.1"/>
    <property type="molecule type" value="Genomic_DNA"/>
</dbReference>
<dbReference type="RefSeq" id="WP_183971721.1">
    <property type="nucleotide sequence ID" value="NZ_JACIBY010000001.1"/>
</dbReference>
<name>A0A7W5ZJN4_9BACT</name>
<evidence type="ECO:0000313" key="3">
    <source>
        <dbReference type="Proteomes" id="UP000541352"/>
    </source>
</evidence>
<accession>A0A7W5ZJN4</accession>
<feature type="transmembrane region" description="Helical" evidence="1">
    <location>
        <begin position="93"/>
        <end position="112"/>
    </location>
</feature>